<proteinExistence type="predicted"/>
<feature type="compositionally biased region" description="Basic residues" evidence="1">
    <location>
        <begin position="433"/>
        <end position="444"/>
    </location>
</feature>
<feature type="region of interest" description="Disordered" evidence="1">
    <location>
        <begin position="364"/>
        <end position="398"/>
    </location>
</feature>
<protein>
    <submittedName>
        <fullName evidence="2">TRAP-type C4-dicarboxylate transport system, large permease component</fullName>
    </submittedName>
</protein>
<organism evidence="2">
    <name type="scientific">uncultured Acetobacteraceae bacterium</name>
    <dbReference type="NCBI Taxonomy" id="169975"/>
    <lineage>
        <taxon>Bacteria</taxon>
        <taxon>Pseudomonadati</taxon>
        <taxon>Pseudomonadota</taxon>
        <taxon>Alphaproteobacteria</taxon>
        <taxon>Acetobacterales</taxon>
        <taxon>Acetobacteraceae</taxon>
        <taxon>environmental samples</taxon>
    </lineage>
</organism>
<dbReference type="AlphaFoldDB" id="A0A6J4I4P0"/>
<reference evidence="2" key="1">
    <citation type="submission" date="2020-02" db="EMBL/GenBank/DDBJ databases">
        <authorList>
            <person name="Meier V. D."/>
        </authorList>
    </citation>
    <scope>NUCLEOTIDE SEQUENCE</scope>
    <source>
        <strain evidence="2">AVDCRST_MAG04</strain>
    </source>
</reference>
<sequence length="464" mass="50195">ERRRTGAHPALPLPLLYHAGLPHRLHLDGDGPVLRLPRHGGPDLRPADPAHLFRHGERRADQRAPLRVYGLHHRAGEHPGPAVPLAPDGLGQYPGQPGGGDAGHLRAVRHRHRHRGRCGDADGPARPAAHAAGRLRREARHRSDRRGRLLGHPDPALHHADPLRRDCWRLGGPALRGGLHPRHHAGEPLHSLRHGHRAGEAVGRAAAAAGRGAGPLRHPRPVPAHLLLPARGADRAGARCHPDGPRHAVRGGGHGLARLHHPRPRLPFLLLRQAAGKRVPHRAHQRHGVLAVRGLGHLLLGLRLPRRPGAGGGILQEPAAQQLHLHGLGAGADLRARLAAGVDRDHRDLRAHLPAVAGRLRRGPAVLRRDDRAEPANQLPVAPRSHGRLLPEGRGAEDGAAGTDLLRVHALYLHRRVLHAQRLRVPGHRHLAAGTALRRRRRRLAGAGGHPARGRVPRGRNDQV</sequence>
<evidence type="ECO:0000313" key="2">
    <source>
        <dbReference type="EMBL" id="CAA9240212.1"/>
    </source>
</evidence>
<accession>A0A6J4I4P0</accession>
<feature type="compositionally biased region" description="Basic residues" evidence="1">
    <location>
        <begin position="133"/>
        <end position="149"/>
    </location>
</feature>
<gene>
    <name evidence="2" type="ORF">AVDCRST_MAG04-1571</name>
</gene>
<feature type="compositionally biased region" description="Low complexity" evidence="1">
    <location>
        <begin position="121"/>
        <end position="132"/>
    </location>
</feature>
<feature type="region of interest" description="Disordered" evidence="1">
    <location>
        <begin position="433"/>
        <end position="464"/>
    </location>
</feature>
<name>A0A6J4I4P0_9PROT</name>
<feature type="region of interest" description="Disordered" evidence="1">
    <location>
        <begin position="115"/>
        <end position="157"/>
    </location>
</feature>
<dbReference type="EMBL" id="CADCTL010000111">
    <property type="protein sequence ID" value="CAA9240212.1"/>
    <property type="molecule type" value="Genomic_DNA"/>
</dbReference>
<feature type="non-terminal residue" evidence="2">
    <location>
        <position position="1"/>
    </location>
</feature>
<evidence type="ECO:0000256" key="1">
    <source>
        <dbReference type="SAM" id="MobiDB-lite"/>
    </source>
</evidence>
<feature type="non-terminal residue" evidence="2">
    <location>
        <position position="464"/>
    </location>
</feature>